<proteinExistence type="predicted"/>
<gene>
    <name evidence="1" type="ORF">M422DRAFT_54127</name>
</gene>
<dbReference type="AlphaFoldDB" id="A0A0C9UWP7"/>
<reference evidence="1 2" key="1">
    <citation type="submission" date="2014-06" db="EMBL/GenBank/DDBJ databases">
        <title>Evolutionary Origins and Diversification of the Mycorrhizal Mutualists.</title>
        <authorList>
            <consortium name="DOE Joint Genome Institute"/>
            <consortium name="Mycorrhizal Genomics Consortium"/>
            <person name="Kohler A."/>
            <person name="Kuo A."/>
            <person name="Nagy L.G."/>
            <person name="Floudas D."/>
            <person name="Copeland A."/>
            <person name="Barry K.W."/>
            <person name="Cichocki N."/>
            <person name="Veneault-Fourrey C."/>
            <person name="LaButti K."/>
            <person name="Lindquist E.A."/>
            <person name="Lipzen A."/>
            <person name="Lundell T."/>
            <person name="Morin E."/>
            <person name="Murat C."/>
            <person name="Riley R."/>
            <person name="Ohm R."/>
            <person name="Sun H."/>
            <person name="Tunlid A."/>
            <person name="Henrissat B."/>
            <person name="Grigoriev I.V."/>
            <person name="Hibbett D.S."/>
            <person name="Martin F."/>
        </authorList>
    </citation>
    <scope>NUCLEOTIDE SEQUENCE [LARGE SCALE GENOMIC DNA]</scope>
    <source>
        <strain evidence="1 2">SS14</strain>
    </source>
</reference>
<keyword evidence="2" id="KW-1185">Reference proteome</keyword>
<name>A0A0C9UWP7_SPHS4</name>
<protein>
    <submittedName>
        <fullName evidence="1">Uncharacterized protein</fullName>
    </submittedName>
</protein>
<sequence length="128" mass="15107">MVRMFLPLFKLQEISVYDFPSDEDTSRFPHDYGSKYTHSSSALKAIDLKGDSIFRWHDDEGWIQTLHPRISRGFYLGEEDIQEAESILQRYIELILEDEDYGSSSTPVSTVRKVFKWLPIPRVFKRQM</sequence>
<organism evidence="1 2">
    <name type="scientific">Sphaerobolus stellatus (strain SS14)</name>
    <dbReference type="NCBI Taxonomy" id="990650"/>
    <lineage>
        <taxon>Eukaryota</taxon>
        <taxon>Fungi</taxon>
        <taxon>Dikarya</taxon>
        <taxon>Basidiomycota</taxon>
        <taxon>Agaricomycotina</taxon>
        <taxon>Agaricomycetes</taxon>
        <taxon>Phallomycetidae</taxon>
        <taxon>Geastrales</taxon>
        <taxon>Sphaerobolaceae</taxon>
        <taxon>Sphaerobolus</taxon>
    </lineage>
</organism>
<dbReference type="Proteomes" id="UP000054279">
    <property type="component" value="Unassembled WGS sequence"/>
</dbReference>
<accession>A0A0C9UWP7</accession>
<evidence type="ECO:0000313" key="2">
    <source>
        <dbReference type="Proteomes" id="UP000054279"/>
    </source>
</evidence>
<evidence type="ECO:0000313" key="1">
    <source>
        <dbReference type="EMBL" id="KIJ29585.1"/>
    </source>
</evidence>
<dbReference type="EMBL" id="KN837280">
    <property type="protein sequence ID" value="KIJ29585.1"/>
    <property type="molecule type" value="Genomic_DNA"/>
</dbReference>
<dbReference type="HOGENOM" id="CLU_1960960_0_0_1"/>